<evidence type="ECO:0000313" key="4">
    <source>
        <dbReference type="Proteomes" id="UP000887572"/>
    </source>
</evidence>
<dbReference type="GO" id="GO:0005524">
    <property type="term" value="F:ATP binding"/>
    <property type="evidence" value="ECO:0007669"/>
    <property type="project" value="UniProtKB-UniRule"/>
</dbReference>
<dbReference type="AlphaFoldDB" id="A0A914HHM4"/>
<dbReference type="InterPro" id="IPR017441">
    <property type="entry name" value="Protein_kinase_ATP_BS"/>
</dbReference>
<feature type="compositionally biased region" description="Basic and acidic residues" evidence="2">
    <location>
        <begin position="343"/>
        <end position="362"/>
    </location>
</feature>
<dbReference type="InterPro" id="IPR000719">
    <property type="entry name" value="Prot_kinase_dom"/>
</dbReference>
<dbReference type="SMART" id="SM00220">
    <property type="entry name" value="S_TKc"/>
    <property type="match status" value="1"/>
</dbReference>
<protein>
    <submittedName>
        <fullName evidence="5">Protein kinase domain-containing protein</fullName>
    </submittedName>
</protein>
<feature type="binding site" evidence="1">
    <location>
        <position position="46"/>
    </location>
    <ligand>
        <name>ATP</name>
        <dbReference type="ChEBI" id="CHEBI:30616"/>
    </ligand>
</feature>
<keyword evidence="1" id="KW-0067">ATP-binding</keyword>
<keyword evidence="4" id="KW-1185">Reference proteome</keyword>
<evidence type="ECO:0000259" key="3">
    <source>
        <dbReference type="PROSITE" id="PS50011"/>
    </source>
</evidence>
<dbReference type="PROSITE" id="PS50011">
    <property type="entry name" value="PROTEIN_KINASE_DOM"/>
    <property type="match status" value="1"/>
</dbReference>
<dbReference type="Proteomes" id="UP000887572">
    <property type="component" value="Unplaced"/>
</dbReference>
<dbReference type="GO" id="GO:0004672">
    <property type="term" value="F:protein kinase activity"/>
    <property type="evidence" value="ECO:0007669"/>
    <property type="project" value="InterPro"/>
</dbReference>
<feature type="domain" description="Protein kinase" evidence="3">
    <location>
        <begin position="18"/>
        <end position="318"/>
    </location>
</feature>
<evidence type="ECO:0000256" key="1">
    <source>
        <dbReference type="PROSITE-ProRule" id="PRU10141"/>
    </source>
</evidence>
<feature type="region of interest" description="Disordered" evidence="2">
    <location>
        <begin position="325"/>
        <end position="387"/>
    </location>
</feature>
<dbReference type="WBParaSite" id="Gr19_v10_g17242.t1">
    <property type="protein sequence ID" value="Gr19_v10_g17242.t1"/>
    <property type="gene ID" value="Gr19_v10_g17242"/>
</dbReference>
<keyword evidence="1" id="KW-0547">Nucleotide-binding</keyword>
<dbReference type="Pfam" id="PF00069">
    <property type="entry name" value="Pkinase"/>
    <property type="match status" value="1"/>
</dbReference>
<dbReference type="PROSITE" id="PS00107">
    <property type="entry name" value="PROTEIN_KINASE_ATP"/>
    <property type="match status" value="1"/>
</dbReference>
<organism evidence="4 5">
    <name type="scientific">Globodera rostochiensis</name>
    <name type="common">Golden nematode worm</name>
    <name type="synonym">Heterodera rostochiensis</name>
    <dbReference type="NCBI Taxonomy" id="31243"/>
    <lineage>
        <taxon>Eukaryota</taxon>
        <taxon>Metazoa</taxon>
        <taxon>Ecdysozoa</taxon>
        <taxon>Nematoda</taxon>
        <taxon>Chromadorea</taxon>
        <taxon>Rhabditida</taxon>
        <taxon>Tylenchina</taxon>
        <taxon>Tylenchomorpha</taxon>
        <taxon>Tylenchoidea</taxon>
        <taxon>Heteroderidae</taxon>
        <taxon>Heteroderinae</taxon>
        <taxon>Globodera</taxon>
    </lineage>
</organism>
<name>A0A914HHM4_GLORO</name>
<accession>A0A914HHM4</accession>
<dbReference type="InterPro" id="IPR011009">
    <property type="entry name" value="Kinase-like_dom_sf"/>
</dbReference>
<dbReference type="Gene3D" id="1.10.510.10">
    <property type="entry name" value="Transferase(Phosphotransferase) domain 1"/>
    <property type="match status" value="1"/>
</dbReference>
<evidence type="ECO:0000256" key="2">
    <source>
        <dbReference type="SAM" id="MobiDB-lite"/>
    </source>
</evidence>
<dbReference type="InterPro" id="IPR050235">
    <property type="entry name" value="CK1_Ser-Thr_kinase"/>
</dbReference>
<evidence type="ECO:0000313" key="5">
    <source>
        <dbReference type="WBParaSite" id="Gr19_v10_g17242.t1"/>
    </source>
</evidence>
<dbReference type="SUPFAM" id="SSF56112">
    <property type="entry name" value="Protein kinase-like (PK-like)"/>
    <property type="match status" value="1"/>
</dbReference>
<dbReference type="PANTHER" id="PTHR11909">
    <property type="entry name" value="CASEIN KINASE-RELATED"/>
    <property type="match status" value="1"/>
</dbReference>
<reference evidence="5" key="1">
    <citation type="submission" date="2022-11" db="UniProtKB">
        <authorList>
            <consortium name="WormBaseParasite"/>
        </authorList>
    </citation>
    <scope>IDENTIFICATION</scope>
</reference>
<sequence length="387" mass="43851">MADKRMKLKPGTCVANRWTIVKKLGSGAFGAVYLCTDPLGEEAALKTEAVSTSRRFLRMEASIMRKLANLQETEGKKHFCRCLDLGHDEQQDKKTKLQTKFNYIVMSLVGRGLDRLVPKATGRFSPGTAIGVSIQMLEAIKALHKIGYVHRDIKPDNTAIGRTKDNEKRLLYLIDFGMAHRLITNGYHRHERSKVEFRGTLQYAPASTHMNRDYGRKDDVESWFYVLIELYRGSLPWDILKRSRQIGDAKCRRVKKDVPEHIRKQAAADLLDGCPKDFAKILEHIDGLQFYDEPDYALIISILRNHLTASGIQEHPYDWEKASAIEDQPSSSGDEGATSAWDVGDRSKDKGRAKESTWELKRSIAGSESDETSPHGSETDEEYARTY</sequence>
<proteinExistence type="predicted"/>